<dbReference type="InterPro" id="IPR052197">
    <property type="entry name" value="ComplexI_49kDa-like"/>
</dbReference>
<gene>
    <name evidence="4" type="ORF">ADN01_02480</name>
</gene>
<comment type="cofactor">
    <cofactor evidence="2">
        <name>Ni(2+)</name>
        <dbReference type="ChEBI" id="CHEBI:49786"/>
    </cofactor>
</comment>
<evidence type="ECO:0000313" key="5">
    <source>
        <dbReference type="Proteomes" id="UP000050501"/>
    </source>
</evidence>
<feature type="binding site" evidence="2">
    <location>
        <position position="363"/>
    </location>
    <ligand>
        <name>Fe cation</name>
        <dbReference type="ChEBI" id="CHEBI:24875"/>
    </ligand>
</feature>
<feature type="binding site" evidence="2">
    <location>
        <position position="70"/>
    </location>
    <ligand>
        <name>Ni(2+)</name>
        <dbReference type="ChEBI" id="CHEBI:49786"/>
    </ligand>
</feature>
<keyword evidence="2" id="KW-0460">Magnesium</keyword>
<dbReference type="GO" id="GO:0016651">
    <property type="term" value="F:oxidoreductase activity, acting on NAD(P)H"/>
    <property type="evidence" value="ECO:0007669"/>
    <property type="project" value="InterPro"/>
</dbReference>
<dbReference type="PANTHER" id="PTHR43485">
    <property type="entry name" value="HYDROGENASE-4 COMPONENT G"/>
    <property type="match status" value="1"/>
</dbReference>
<feature type="binding site" evidence="2">
    <location>
        <position position="51"/>
    </location>
    <ligand>
        <name>Mg(2+)</name>
        <dbReference type="ChEBI" id="CHEBI:18420"/>
    </ligand>
</feature>
<keyword evidence="2" id="KW-0408">Iron</keyword>
<dbReference type="Pfam" id="PF00374">
    <property type="entry name" value="NiFeSe_Hases"/>
    <property type="match status" value="1"/>
</dbReference>
<keyword evidence="2" id="KW-0479">Metal-binding</keyword>
<evidence type="ECO:0000259" key="3">
    <source>
        <dbReference type="Pfam" id="PF00346"/>
    </source>
</evidence>
<dbReference type="STRING" id="229921.ADN01_02480"/>
<evidence type="ECO:0000256" key="2">
    <source>
        <dbReference type="PIRSR" id="PIRSR601501-1"/>
    </source>
</evidence>
<feature type="binding site" evidence="2">
    <location>
        <position position="73"/>
    </location>
    <ligand>
        <name>Ni(2+)</name>
        <dbReference type="ChEBI" id="CHEBI:49786"/>
    </ligand>
</feature>
<feature type="binding site" evidence="2">
    <location>
        <position position="360"/>
    </location>
    <ligand>
        <name>Ni(2+)</name>
        <dbReference type="ChEBI" id="CHEBI:49786"/>
    </ligand>
</feature>
<dbReference type="Pfam" id="PF00346">
    <property type="entry name" value="Complex1_49kDa"/>
    <property type="match status" value="2"/>
</dbReference>
<feature type="binding site" evidence="2">
    <location>
        <position position="327"/>
    </location>
    <ligand>
        <name>Mg(2+)</name>
        <dbReference type="ChEBI" id="CHEBI:18420"/>
    </ligand>
</feature>
<keyword evidence="1" id="KW-0560">Oxidoreductase</keyword>
<evidence type="ECO:0000256" key="1">
    <source>
        <dbReference type="ARBA" id="ARBA00023002"/>
    </source>
</evidence>
<dbReference type="PROSITE" id="PS00507">
    <property type="entry name" value="NI_HGENASE_L_1"/>
    <property type="match status" value="1"/>
</dbReference>
<dbReference type="SUPFAM" id="SSF56762">
    <property type="entry name" value="HydB/Nqo4-like"/>
    <property type="match status" value="1"/>
</dbReference>
<dbReference type="GO" id="GO:0051287">
    <property type="term" value="F:NAD binding"/>
    <property type="evidence" value="ECO:0007669"/>
    <property type="project" value="InterPro"/>
</dbReference>
<dbReference type="InterPro" id="IPR001135">
    <property type="entry name" value="NADH_Q_OxRdtase_suD"/>
</dbReference>
<feature type="domain" description="NADH-quinone oxidoreductase subunit D" evidence="3">
    <location>
        <begin position="125"/>
        <end position="292"/>
    </location>
</feature>
<comment type="caution">
    <text evidence="4">The sequence shown here is derived from an EMBL/GenBank/DDBJ whole genome shotgun (WGS) entry which is preliminary data.</text>
</comment>
<keyword evidence="2" id="KW-0533">Nickel</keyword>
<dbReference type="InterPro" id="IPR018194">
    <property type="entry name" value="Ni-dep_hyd_lsu_Ni_BS"/>
</dbReference>
<feature type="domain" description="NADH-quinone oxidoreductase subunit D" evidence="3">
    <location>
        <begin position="293"/>
        <end position="366"/>
    </location>
</feature>
<dbReference type="EMBL" id="LGCM01000011">
    <property type="protein sequence ID" value="KPL90497.1"/>
    <property type="molecule type" value="Genomic_DNA"/>
</dbReference>
<dbReference type="Gene3D" id="1.10.645.10">
    <property type="entry name" value="Cytochrome-c3 Hydrogenase, chain B"/>
    <property type="match status" value="1"/>
</dbReference>
<dbReference type="RefSeq" id="WP_062417842.1">
    <property type="nucleotide sequence ID" value="NZ_DF967974.1"/>
</dbReference>
<dbReference type="Proteomes" id="UP000050501">
    <property type="component" value="Unassembled WGS sequence"/>
</dbReference>
<dbReference type="GO" id="GO:0008901">
    <property type="term" value="F:ferredoxin hydrogenase activity"/>
    <property type="evidence" value="ECO:0007669"/>
    <property type="project" value="InterPro"/>
</dbReference>
<proteinExistence type="predicted"/>
<sequence length="393" mass="44444">MTNQSQPQKFIVPIGPQHPALKEPGHFEFGVDGEIVTSATIRLGFVHRGIEKATEDRTWVQNLYLLERICGICSNIHGTVYAIGVEKLAGVEIPPRAKYIRTIVAELERVHSHLLWLGVAAHEGGFDTLFMYSWRDRETVMDLLEGLSGNRVNYSTNLIGGVKFDINEKQADEIRRGLDFLEERTHYYMKVVTTDETFLGRTRDIGTMTREQAELLGAVGPTARASGVPRDVRSESPYLAYNEHPIQLQVHDGGDLLARFIVRLNELFDTYRLIRELLDHMPAGDLTVRVPRRIPEGEVLIRGEAPRGELVYYLKSSGSDKPDRIKVRTPSLCNWGTISHVAVGHKLADMPMLLVGIDPCFSCNDRLVTVNNTQNSQDLTWDALRRYGIEYYK</sequence>
<organism evidence="4 5">
    <name type="scientific">Levilinea saccharolytica</name>
    <dbReference type="NCBI Taxonomy" id="229921"/>
    <lineage>
        <taxon>Bacteria</taxon>
        <taxon>Bacillati</taxon>
        <taxon>Chloroflexota</taxon>
        <taxon>Anaerolineae</taxon>
        <taxon>Anaerolineales</taxon>
        <taxon>Anaerolineaceae</taxon>
        <taxon>Levilinea</taxon>
    </lineage>
</organism>
<dbReference type="GO" id="GO:0016151">
    <property type="term" value="F:nickel cation binding"/>
    <property type="evidence" value="ECO:0007669"/>
    <property type="project" value="InterPro"/>
</dbReference>
<protein>
    <submittedName>
        <fullName evidence="4">NADH dehydrogenase</fullName>
    </submittedName>
</protein>
<name>A0A0P6YZ22_9CHLR</name>
<feature type="binding site" evidence="2">
    <location>
        <position position="73"/>
    </location>
    <ligand>
        <name>Fe cation</name>
        <dbReference type="ChEBI" id="CHEBI:24875"/>
    </ligand>
</feature>
<comment type="cofactor">
    <cofactor evidence="2">
        <name>Fe cation</name>
        <dbReference type="ChEBI" id="CHEBI:24875"/>
    </cofactor>
</comment>
<dbReference type="InterPro" id="IPR029014">
    <property type="entry name" value="NiFe-Hase_large"/>
</dbReference>
<evidence type="ECO:0000313" key="4">
    <source>
        <dbReference type="EMBL" id="KPL90497.1"/>
    </source>
</evidence>
<dbReference type="OrthoDB" id="9801496at2"/>
<dbReference type="PANTHER" id="PTHR43485:SF1">
    <property type="entry name" value="FORMATE HYDROGENLYASE SUBUNIT 5-RELATED"/>
    <property type="match status" value="1"/>
</dbReference>
<keyword evidence="5" id="KW-1185">Reference proteome</keyword>
<accession>A0A0P6YZ22</accession>
<dbReference type="GO" id="GO:0048038">
    <property type="term" value="F:quinone binding"/>
    <property type="evidence" value="ECO:0007669"/>
    <property type="project" value="InterPro"/>
</dbReference>
<dbReference type="InterPro" id="IPR001501">
    <property type="entry name" value="Ni-dep_hyd_lsu"/>
</dbReference>
<reference evidence="4 5" key="1">
    <citation type="submission" date="2015-07" db="EMBL/GenBank/DDBJ databases">
        <title>Genome sequence of Levilinea saccharolytica DSM 16555.</title>
        <authorList>
            <person name="Hemp J."/>
            <person name="Ward L.M."/>
            <person name="Pace L.A."/>
            <person name="Fischer W.W."/>
        </authorList>
    </citation>
    <scope>NUCLEOTIDE SEQUENCE [LARGE SCALE GENOMIC DNA]</scope>
    <source>
        <strain evidence="4 5">KIBI-1</strain>
    </source>
</reference>
<dbReference type="AlphaFoldDB" id="A0A0P6YZ22"/>